<dbReference type="EMBL" id="KL648629">
    <property type="protein sequence ID" value="KEY67204.1"/>
    <property type="molecule type" value="Genomic_DNA"/>
</dbReference>
<accession>A0A084APH5</accession>
<dbReference type="GO" id="GO:0016787">
    <property type="term" value="F:hydrolase activity"/>
    <property type="evidence" value="ECO:0007669"/>
    <property type="project" value="UniProtKB-KW"/>
</dbReference>
<evidence type="ECO:0000256" key="3">
    <source>
        <dbReference type="RuleBase" id="RU361235"/>
    </source>
</evidence>
<dbReference type="OrthoDB" id="408631at2759"/>
<keyword evidence="2 3" id="KW-0378">Hydrolase</keyword>
<dbReference type="ESTHER" id="stach-a0a084aph5">
    <property type="family name" value="Fungal_carboxylesterase_lipase"/>
</dbReference>
<protein>
    <recommendedName>
        <fullName evidence="3">Carboxylic ester hydrolase</fullName>
        <ecNumber evidence="3">3.1.1.-</ecNumber>
    </recommendedName>
</protein>
<evidence type="ECO:0000313" key="5">
    <source>
        <dbReference type="EMBL" id="KEY67204.1"/>
    </source>
</evidence>
<gene>
    <name evidence="5" type="ORF">S7711_03063</name>
</gene>
<sequence length="657" mass="72011">MGRFLTVLAVLASTALAVTSPRSLGSDITILVDNDLQGPGGSADVFSAIYLSRKQSWSSAAESCRALGEELWTPGSGQASADAAWRSVEAQAGSHRPASVWIGAHDEGAGTLSSGGRMASARGSPELPVLCTQTAPFSNRTFQSTAREWRTSVRSNNEDLVGFRDRLSFRFLGVRYAPKPERFTYPELYAGSGQEQSALEYPPQCVQYGSGSEDCLFLNIWTPYLPQGNCSPRKLKPVMFWMHGGALTGGTSSDPTFDGGNMASRGDVVMVAINYRVSTLGYLALDDGVTNGNYGLADQVRALDWVRANIRDFGGDPERITVFGQSAGAGSARALMASPQALGKFSGVILMSNLGGLSYGTTYSRYYSIEEQVEVVANDVLEATGCSGAASQVDCLREVDAGALTTLPNVARYLVVDGTYLTTNELPLSGQRLPFQLMMGIAAEDGVPFISFPPNVTTEDNEWLTSQGLPNPPRSLFPFEPLRNETLSAYRMGGRLATDAMYRCIDQATTYAALRNRVLDEVYYYEFERTYQMADWPGIDLCEAPRSPAHPLGDPAASIGYSNCHSGELYYVFGNIKRQGLQYRDGRGDEEFEKEILDRWAAFAWGRGPNVPSKAPWRPSVRDKMQLMYLDWPRESMSGFRDLEQCEWLDLPLDYYM</sequence>
<organism evidence="5 6">
    <name type="scientific">Stachybotrys chartarum (strain CBS 109288 / IBT 7711)</name>
    <name type="common">Toxic black mold</name>
    <name type="synonym">Stilbospora chartarum</name>
    <dbReference type="NCBI Taxonomy" id="1280523"/>
    <lineage>
        <taxon>Eukaryota</taxon>
        <taxon>Fungi</taxon>
        <taxon>Dikarya</taxon>
        <taxon>Ascomycota</taxon>
        <taxon>Pezizomycotina</taxon>
        <taxon>Sordariomycetes</taxon>
        <taxon>Hypocreomycetidae</taxon>
        <taxon>Hypocreales</taxon>
        <taxon>Stachybotryaceae</taxon>
        <taxon>Stachybotrys</taxon>
    </lineage>
</organism>
<dbReference type="SUPFAM" id="SSF53474">
    <property type="entry name" value="alpha/beta-Hydrolases"/>
    <property type="match status" value="1"/>
</dbReference>
<proteinExistence type="inferred from homology"/>
<dbReference type="PANTHER" id="PTHR43142">
    <property type="entry name" value="CARBOXYLIC ESTER HYDROLASE"/>
    <property type="match status" value="1"/>
</dbReference>
<keyword evidence="3" id="KW-0732">Signal</keyword>
<dbReference type="InterPro" id="IPR019819">
    <property type="entry name" value="Carboxylesterase_B_CS"/>
</dbReference>
<feature type="domain" description="Carboxylesterase type B" evidence="4">
    <location>
        <begin position="170"/>
        <end position="645"/>
    </location>
</feature>
<dbReference type="InterPro" id="IPR019826">
    <property type="entry name" value="Carboxylesterase_B_AS"/>
</dbReference>
<dbReference type="AlphaFoldDB" id="A0A084APH5"/>
<dbReference type="InterPro" id="IPR029058">
    <property type="entry name" value="AB_hydrolase_fold"/>
</dbReference>
<dbReference type="PROSITE" id="PS00122">
    <property type="entry name" value="CARBOXYLESTERASE_B_1"/>
    <property type="match status" value="1"/>
</dbReference>
<dbReference type="PROSITE" id="PS00941">
    <property type="entry name" value="CARBOXYLESTERASE_B_2"/>
    <property type="match status" value="1"/>
</dbReference>
<dbReference type="Pfam" id="PF00135">
    <property type="entry name" value="COesterase"/>
    <property type="match status" value="1"/>
</dbReference>
<dbReference type="InterPro" id="IPR002018">
    <property type="entry name" value="CarbesteraseB"/>
</dbReference>
<dbReference type="Gene3D" id="3.40.50.1820">
    <property type="entry name" value="alpha/beta hydrolase"/>
    <property type="match status" value="1"/>
</dbReference>
<dbReference type="EC" id="3.1.1.-" evidence="3"/>
<name>A0A084APH5_STACB</name>
<evidence type="ECO:0000256" key="2">
    <source>
        <dbReference type="ARBA" id="ARBA00022801"/>
    </source>
</evidence>
<comment type="similarity">
    <text evidence="1 3">Belongs to the type-B carboxylesterase/lipase family.</text>
</comment>
<keyword evidence="6" id="KW-1185">Reference proteome</keyword>
<evidence type="ECO:0000259" key="4">
    <source>
        <dbReference type="Pfam" id="PF00135"/>
    </source>
</evidence>
<dbReference type="PANTHER" id="PTHR43142:SF3">
    <property type="entry name" value="PUTATIVE (AFU_ORTHOLOGUE AFUA_3G09070)-RELATED"/>
    <property type="match status" value="1"/>
</dbReference>
<evidence type="ECO:0000313" key="6">
    <source>
        <dbReference type="Proteomes" id="UP000028045"/>
    </source>
</evidence>
<feature type="signal peptide" evidence="3">
    <location>
        <begin position="1"/>
        <end position="17"/>
    </location>
</feature>
<feature type="chain" id="PRO_5005106034" description="Carboxylic ester hydrolase" evidence="3">
    <location>
        <begin position="18"/>
        <end position="657"/>
    </location>
</feature>
<evidence type="ECO:0000256" key="1">
    <source>
        <dbReference type="ARBA" id="ARBA00005964"/>
    </source>
</evidence>
<dbReference type="Proteomes" id="UP000028045">
    <property type="component" value="Unassembled WGS sequence"/>
</dbReference>
<reference evidence="5 6" key="1">
    <citation type="journal article" date="2014" name="BMC Genomics">
        <title>Comparative genome sequencing reveals chemotype-specific gene clusters in the toxigenic black mold Stachybotrys.</title>
        <authorList>
            <person name="Semeiks J."/>
            <person name="Borek D."/>
            <person name="Otwinowski Z."/>
            <person name="Grishin N.V."/>
        </authorList>
    </citation>
    <scope>NUCLEOTIDE SEQUENCE [LARGE SCALE GENOMIC DNA]</scope>
    <source>
        <strain evidence="6">CBS 109288 / IBT 7711</strain>
    </source>
</reference>
<dbReference type="HOGENOM" id="CLU_006586_8_1_1"/>